<reference evidence="2" key="1">
    <citation type="submission" date="2015-07" db="EMBL/GenBank/DDBJ databases">
        <title>MeaNS - Measles Nucleotide Surveillance Program.</title>
        <authorList>
            <person name="Tran T."/>
            <person name="Druce J."/>
        </authorList>
    </citation>
    <scope>NUCLEOTIDE SEQUENCE</scope>
    <source>
        <strain evidence="2">UCB-OBI-ISO-001</strain>
        <tissue evidence="2">Gonad</tissue>
    </source>
</reference>
<keyword evidence="1" id="KW-0812">Transmembrane</keyword>
<accession>A0A0L8H6U8</accession>
<evidence type="ECO:0000256" key="1">
    <source>
        <dbReference type="SAM" id="Phobius"/>
    </source>
</evidence>
<keyword evidence="1" id="KW-0472">Membrane</keyword>
<sequence length="55" mass="6810">MPHTSQSLYIFLIVNNYCYCYWFLWNKTEKLCLFELHLFFLSIKCFIQKVVFGLY</sequence>
<dbReference type="AlphaFoldDB" id="A0A0L8H6U8"/>
<gene>
    <name evidence="2" type="ORF">OCBIM_22020940mg</name>
</gene>
<feature type="transmembrane region" description="Helical" evidence="1">
    <location>
        <begin position="6"/>
        <end position="24"/>
    </location>
</feature>
<dbReference type="EMBL" id="KQ418982">
    <property type="protein sequence ID" value="KOF85011.1"/>
    <property type="molecule type" value="Genomic_DNA"/>
</dbReference>
<organism evidence="2">
    <name type="scientific">Octopus bimaculoides</name>
    <name type="common">California two-spotted octopus</name>
    <dbReference type="NCBI Taxonomy" id="37653"/>
    <lineage>
        <taxon>Eukaryota</taxon>
        <taxon>Metazoa</taxon>
        <taxon>Spiralia</taxon>
        <taxon>Lophotrochozoa</taxon>
        <taxon>Mollusca</taxon>
        <taxon>Cephalopoda</taxon>
        <taxon>Coleoidea</taxon>
        <taxon>Octopodiformes</taxon>
        <taxon>Octopoda</taxon>
        <taxon>Incirrata</taxon>
        <taxon>Octopodidae</taxon>
        <taxon>Octopus</taxon>
    </lineage>
</organism>
<proteinExistence type="predicted"/>
<evidence type="ECO:0000313" key="2">
    <source>
        <dbReference type="EMBL" id="KOF85011.1"/>
    </source>
</evidence>
<keyword evidence="1" id="KW-1133">Transmembrane helix</keyword>
<protein>
    <submittedName>
        <fullName evidence="2">Uncharacterized protein</fullName>
    </submittedName>
</protein>
<name>A0A0L8H6U8_OCTBM</name>